<proteinExistence type="predicted"/>
<keyword evidence="3" id="KW-0804">Transcription</keyword>
<dbReference type="RefSeq" id="WP_163669937.1">
    <property type="nucleotide sequence ID" value="NZ_QXHD01000004.1"/>
</dbReference>
<evidence type="ECO:0000313" key="5">
    <source>
        <dbReference type="EMBL" id="NEZ56168.1"/>
    </source>
</evidence>
<dbReference type="PRINTS" id="PR00038">
    <property type="entry name" value="HTHLUXR"/>
</dbReference>
<dbReference type="Pfam" id="PF00196">
    <property type="entry name" value="GerE"/>
    <property type="match status" value="1"/>
</dbReference>
<dbReference type="CDD" id="cd06170">
    <property type="entry name" value="LuxR_C_like"/>
    <property type="match status" value="1"/>
</dbReference>
<dbReference type="Gene3D" id="1.10.10.10">
    <property type="entry name" value="Winged helix-like DNA-binding domain superfamily/Winged helix DNA-binding domain"/>
    <property type="match status" value="1"/>
</dbReference>
<dbReference type="GO" id="GO:0006355">
    <property type="term" value="P:regulation of DNA-templated transcription"/>
    <property type="evidence" value="ECO:0007669"/>
    <property type="project" value="InterPro"/>
</dbReference>
<evidence type="ECO:0000256" key="3">
    <source>
        <dbReference type="ARBA" id="ARBA00023163"/>
    </source>
</evidence>
<dbReference type="Proteomes" id="UP000481033">
    <property type="component" value="Unassembled WGS sequence"/>
</dbReference>
<keyword evidence="2" id="KW-0238">DNA-binding</keyword>
<dbReference type="InterPro" id="IPR016032">
    <property type="entry name" value="Sig_transdc_resp-reg_C-effctor"/>
</dbReference>
<dbReference type="SMART" id="SM00421">
    <property type="entry name" value="HTH_LUXR"/>
    <property type="match status" value="1"/>
</dbReference>
<name>A0A6M0RIR9_9CYAN</name>
<keyword evidence="1" id="KW-0805">Transcription regulation</keyword>
<gene>
    <name evidence="5" type="ORF">DXZ20_10870</name>
</gene>
<reference evidence="5 6" key="1">
    <citation type="journal article" date="2020" name="Microb. Ecol.">
        <title>Ecogenomics of the Marine Benthic Filamentous Cyanobacterium Adonisia.</title>
        <authorList>
            <person name="Walter J.M."/>
            <person name="Coutinho F.H."/>
            <person name="Leomil L."/>
            <person name="Hargreaves P.I."/>
            <person name="Campeao M.E."/>
            <person name="Vieira V.V."/>
            <person name="Silva B.S."/>
            <person name="Fistarol G.O."/>
            <person name="Salomon P.S."/>
            <person name="Sawabe T."/>
            <person name="Mino S."/>
            <person name="Hosokawa M."/>
            <person name="Miyashita H."/>
            <person name="Maruyama F."/>
            <person name="van Verk M.C."/>
            <person name="Dutilh B.E."/>
            <person name="Thompson C.C."/>
            <person name="Thompson F.L."/>
        </authorList>
    </citation>
    <scope>NUCLEOTIDE SEQUENCE [LARGE SCALE GENOMIC DNA]</scope>
    <source>
        <strain evidence="5 6">CCMR0081</strain>
    </source>
</reference>
<dbReference type="GO" id="GO:0003677">
    <property type="term" value="F:DNA binding"/>
    <property type="evidence" value="ECO:0007669"/>
    <property type="project" value="UniProtKB-KW"/>
</dbReference>
<dbReference type="EMBL" id="QXHD01000004">
    <property type="protein sequence ID" value="NEZ56168.1"/>
    <property type="molecule type" value="Genomic_DNA"/>
</dbReference>
<dbReference type="AlphaFoldDB" id="A0A6M0RIR9"/>
<dbReference type="PROSITE" id="PS00622">
    <property type="entry name" value="HTH_LUXR_1"/>
    <property type="match status" value="1"/>
</dbReference>
<feature type="domain" description="HTH luxR-type" evidence="4">
    <location>
        <begin position="152"/>
        <end position="207"/>
    </location>
</feature>
<evidence type="ECO:0000259" key="4">
    <source>
        <dbReference type="PROSITE" id="PS50043"/>
    </source>
</evidence>
<evidence type="ECO:0000256" key="2">
    <source>
        <dbReference type="ARBA" id="ARBA00023125"/>
    </source>
</evidence>
<dbReference type="PANTHER" id="PTHR44688:SF16">
    <property type="entry name" value="DNA-BINDING TRANSCRIPTIONAL ACTIVATOR DEVR_DOSR"/>
    <property type="match status" value="1"/>
</dbReference>
<comment type="caution">
    <text evidence="5">The sequence shown here is derived from an EMBL/GenBank/DDBJ whole genome shotgun (WGS) entry which is preliminary data.</text>
</comment>
<dbReference type="InterPro" id="IPR036388">
    <property type="entry name" value="WH-like_DNA-bd_sf"/>
</dbReference>
<evidence type="ECO:0000256" key="1">
    <source>
        <dbReference type="ARBA" id="ARBA00023015"/>
    </source>
</evidence>
<sequence length="207" mass="23444">MASQTQLVPSMAPSPVAVIDDSNDSFNMRAALLIAAIENSTFGLVIVSQNGTILLKNKRAQSLLKKMSCPSSSNIPDILWQSCQSLMENQNEVSDLFPTHYTIVLEDELVTEHGSIHLRAQWFDWENTGYQPSNCFLITLEDRQHSLTVIANQEAQRYGLTTRETDVWCLKRMGKSYKEIASALFISENTVKKHLKNIYSKKEQSTW</sequence>
<dbReference type="PROSITE" id="PS50043">
    <property type="entry name" value="HTH_LUXR_2"/>
    <property type="match status" value="1"/>
</dbReference>
<dbReference type="PANTHER" id="PTHR44688">
    <property type="entry name" value="DNA-BINDING TRANSCRIPTIONAL ACTIVATOR DEVR_DOSR"/>
    <property type="match status" value="1"/>
</dbReference>
<dbReference type="SUPFAM" id="SSF46894">
    <property type="entry name" value="C-terminal effector domain of the bipartite response regulators"/>
    <property type="match status" value="1"/>
</dbReference>
<organism evidence="5 6">
    <name type="scientific">Adonisia turfae CCMR0081</name>
    <dbReference type="NCBI Taxonomy" id="2292702"/>
    <lineage>
        <taxon>Bacteria</taxon>
        <taxon>Bacillati</taxon>
        <taxon>Cyanobacteriota</taxon>
        <taxon>Adonisia</taxon>
        <taxon>Adonisia turfae</taxon>
    </lineage>
</organism>
<dbReference type="InterPro" id="IPR000792">
    <property type="entry name" value="Tscrpt_reg_LuxR_C"/>
</dbReference>
<protein>
    <submittedName>
        <fullName evidence="5">LuxR family transcriptional regulator</fullName>
    </submittedName>
</protein>
<accession>A0A6M0RIR9</accession>
<keyword evidence="6" id="KW-1185">Reference proteome</keyword>
<evidence type="ECO:0000313" key="6">
    <source>
        <dbReference type="Proteomes" id="UP000481033"/>
    </source>
</evidence>